<organism evidence="7 8">
    <name type="scientific">Sclerotinia sclerotiorum (strain ATCC 18683 / 1980 / Ss-1)</name>
    <name type="common">White mold</name>
    <name type="synonym">Whetzelinia sclerotiorum</name>
    <dbReference type="NCBI Taxonomy" id="665079"/>
    <lineage>
        <taxon>Eukaryota</taxon>
        <taxon>Fungi</taxon>
        <taxon>Dikarya</taxon>
        <taxon>Ascomycota</taxon>
        <taxon>Pezizomycotina</taxon>
        <taxon>Leotiomycetes</taxon>
        <taxon>Helotiales</taxon>
        <taxon>Sclerotiniaceae</taxon>
        <taxon>Sclerotinia</taxon>
    </lineage>
</organism>
<feature type="compositionally biased region" description="Polar residues" evidence="5">
    <location>
        <begin position="1"/>
        <end position="17"/>
    </location>
</feature>
<accession>A0A1D9PWD5</accession>
<evidence type="ECO:0000313" key="7">
    <source>
        <dbReference type="EMBL" id="APA07025.1"/>
    </source>
</evidence>
<dbReference type="InterPro" id="IPR017907">
    <property type="entry name" value="Znf_RING_CS"/>
</dbReference>
<dbReference type="InterPro" id="IPR001841">
    <property type="entry name" value="Znf_RING"/>
</dbReference>
<dbReference type="Gene3D" id="3.30.40.10">
    <property type="entry name" value="Zinc/RING finger domain, C3HC4 (zinc finger)"/>
    <property type="match status" value="1"/>
</dbReference>
<feature type="region of interest" description="Disordered" evidence="5">
    <location>
        <begin position="343"/>
        <end position="609"/>
    </location>
</feature>
<evidence type="ECO:0000256" key="5">
    <source>
        <dbReference type="SAM" id="MobiDB-lite"/>
    </source>
</evidence>
<dbReference type="EMBL" id="CP017815">
    <property type="protein sequence ID" value="APA07025.1"/>
    <property type="molecule type" value="Genomic_DNA"/>
</dbReference>
<dbReference type="InterPro" id="IPR013083">
    <property type="entry name" value="Znf_RING/FYVE/PHD"/>
</dbReference>
<feature type="compositionally biased region" description="Polar residues" evidence="5">
    <location>
        <begin position="297"/>
        <end position="307"/>
    </location>
</feature>
<evidence type="ECO:0000256" key="1">
    <source>
        <dbReference type="ARBA" id="ARBA00022723"/>
    </source>
</evidence>
<reference evidence="8" key="1">
    <citation type="journal article" date="2017" name="Genome Biol. Evol.">
        <title>The complete genome sequence of the phytopathogenic fungus Sclerotinia sclerotiorum reveals insights into the genome architecture of broad host range pathogens.</title>
        <authorList>
            <person name="Derbyshire M."/>
            <person name="Denton-Giles M."/>
            <person name="Hegedus D."/>
            <person name="Seifbarghy S."/>
            <person name="Rollins J."/>
            <person name="van Kan J."/>
            <person name="Seidl M.F."/>
            <person name="Faino L."/>
            <person name="Mbengue M."/>
            <person name="Navaud O."/>
            <person name="Raffaele S."/>
            <person name="Hammond-Kosack K."/>
            <person name="Heard S."/>
            <person name="Oliver R."/>
        </authorList>
    </citation>
    <scope>NUCLEOTIDE SEQUENCE [LARGE SCALE GENOMIC DNA]</scope>
    <source>
        <strain evidence="8">ATCC 18683 / 1980 / Ss-1</strain>
    </source>
</reference>
<evidence type="ECO:0000256" key="2">
    <source>
        <dbReference type="ARBA" id="ARBA00022771"/>
    </source>
</evidence>
<dbReference type="SUPFAM" id="SSF57850">
    <property type="entry name" value="RING/U-box"/>
    <property type="match status" value="1"/>
</dbReference>
<dbReference type="VEuPathDB" id="FungiDB:sscle_02g017950"/>
<name>A0A1D9PWD5_SCLS1</name>
<dbReference type="PROSITE" id="PS00518">
    <property type="entry name" value="ZF_RING_1"/>
    <property type="match status" value="1"/>
</dbReference>
<dbReference type="Pfam" id="PF13920">
    <property type="entry name" value="zf-C3HC4_3"/>
    <property type="match status" value="1"/>
</dbReference>
<sequence length="710" mass="79976">MEPASSPTTARAWSNHGSRMRESTARSLEATPAATKVQTIMNVEDEESVQNDTQLTLGFKDDLISMRKYLTCSICVQLLYEPWILQCGHTYCYNCLCQWFIPNKRKKTCPECRAPVKQIPAPAFLIKNLVEIFINRGQLMPYDETVEQHKVNNAEVTEMVEKDKNSPEGLFGGSFPKSHGELWRDEADGVMRCPSCGHEHEGGPTCDICGAEFDDIYGFSDMDDDGDLSDIDVGYDEDVDLEIGAEFQMDADNITNFAAMRHNPRHYAFGGPAHQHILNHYHAHHLTMDDTEDDSEGMTNSDTSVQDNSEDEDAGSLEDFIAPEDDDSEPIRHQRRVNRVVTIISDEEGEEEDDEDDESEDEGGAITNRRRRRPGWTRSSENPSRSISISEDGNGSSTNGSEFGDDDAHETRMRLRASGGWSPLDEGDDEDNNGPRHDDYRGYATAEDERASDESDSETIGNPNSDAEDDDDRSRQGLSETPRYGNADFEQFPDDYASSIDGDATPIDYSRDRDDASNNYGSENENRYDYDTDGDHSTNMDRDGDTEMSVSPSVLSRSSRDVSVESNYGENLGIANEMAEVDDDLSDTSNDFSSRRQPRRNPVVQQYDPRISMLFAEHQNTVRNARNPEDMSPWGDDLNRNIRVEPASRSRRRGQNHYQAMSISNNGARNSHHRAMQPHGSDRVRTSRGSPPRLLPVSSRNNRLQRQYPM</sequence>
<evidence type="ECO:0000256" key="4">
    <source>
        <dbReference type="PROSITE-ProRule" id="PRU00175"/>
    </source>
</evidence>
<feature type="compositionally biased region" description="Polar residues" evidence="5">
    <location>
        <begin position="698"/>
        <end position="710"/>
    </location>
</feature>
<evidence type="ECO:0000256" key="3">
    <source>
        <dbReference type="ARBA" id="ARBA00022833"/>
    </source>
</evidence>
<feature type="region of interest" description="Disordered" evidence="5">
    <location>
        <begin position="1"/>
        <end position="30"/>
    </location>
</feature>
<proteinExistence type="predicted"/>
<feature type="compositionally biased region" description="Basic and acidic residues" evidence="5">
    <location>
        <begin position="433"/>
        <end position="453"/>
    </location>
</feature>
<feature type="compositionally biased region" description="Low complexity" evidence="5">
    <location>
        <begin position="378"/>
        <end position="391"/>
    </location>
</feature>
<protein>
    <recommendedName>
        <fullName evidence="6">RING-type domain-containing protein</fullName>
    </recommendedName>
</protein>
<dbReference type="PROSITE" id="PS50089">
    <property type="entry name" value="ZF_RING_2"/>
    <property type="match status" value="1"/>
</dbReference>
<dbReference type="PANTHER" id="PTHR23327">
    <property type="entry name" value="RING FINGER PROTEIN 127"/>
    <property type="match status" value="1"/>
</dbReference>
<feature type="region of interest" description="Disordered" evidence="5">
    <location>
        <begin position="289"/>
        <end position="314"/>
    </location>
</feature>
<feature type="compositionally biased region" description="Basic and acidic residues" evidence="5">
    <location>
        <begin position="524"/>
        <end position="545"/>
    </location>
</feature>
<dbReference type="PANTHER" id="PTHR23327:SF51">
    <property type="entry name" value="TRANSCRIPTIONAL REGULATOR OF YEAST FORM ADHERENCE 3"/>
    <property type="match status" value="1"/>
</dbReference>
<dbReference type="AlphaFoldDB" id="A0A1D9PWD5"/>
<dbReference type="CDD" id="cd16568">
    <property type="entry name" value="RING-HC_ScPSH1-like"/>
    <property type="match status" value="1"/>
</dbReference>
<keyword evidence="2 4" id="KW-0863">Zinc-finger</keyword>
<keyword evidence="1" id="KW-0479">Metal-binding</keyword>
<feature type="region of interest" description="Disordered" evidence="5">
    <location>
        <begin position="663"/>
        <end position="710"/>
    </location>
</feature>
<evidence type="ECO:0000313" key="8">
    <source>
        <dbReference type="Proteomes" id="UP000177798"/>
    </source>
</evidence>
<feature type="domain" description="RING-type" evidence="6">
    <location>
        <begin position="72"/>
        <end position="113"/>
    </location>
</feature>
<evidence type="ECO:0000259" key="6">
    <source>
        <dbReference type="PROSITE" id="PS50089"/>
    </source>
</evidence>
<dbReference type="SMART" id="SM00184">
    <property type="entry name" value="RING"/>
    <property type="match status" value="1"/>
</dbReference>
<dbReference type="GO" id="GO:0008270">
    <property type="term" value="F:zinc ion binding"/>
    <property type="evidence" value="ECO:0007669"/>
    <property type="project" value="UniProtKB-KW"/>
</dbReference>
<feature type="compositionally biased region" description="Acidic residues" evidence="5">
    <location>
        <begin position="345"/>
        <end position="363"/>
    </location>
</feature>
<dbReference type="OrthoDB" id="6105938at2759"/>
<dbReference type="Proteomes" id="UP000177798">
    <property type="component" value="Chromosome 2"/>
</dbReference>
<keyword evidence="3" id="KW-0862">Zinc</keyword>
<gene>
    <name evidence="7" type="ORF">sscle_02g017950</name>
</gene>